<keyword evidence="2" id="KW-1185">Reference proteome</keyword>
<protein>
    <submittedName>
        <fullName evidence="1">Uncharacterized protein</fullName>
    </submittedName>
</protein>
<gene>
    <name evidence="1" type="ORF">KI387_000029</name>
</gene>
<sequence>VPCTSLYTKGESSKQEFMTLINAQLEQHFEALGHIGPVKGENHLARMTVDIEELKGDMRLTKSSVQFLFNDWHKMKVQVEEAVSNGHGREIE</sequence>
<evidence type="ECO:0000313" key="1">
    <source>
        <dbReference type="EMBL" id="KAH9327921.1"/>
    </source>
</evidence>
<feature type="non-terminal residue" evidence="1">
    <location>
        <position position="92"/>
    </location>
</feature>
<organism evidence="1 2">
    <name type="scientific">Taxus chinensis</name>
    <name type="common">Chinese yew</name>
    <name type="synonym">Taxus wallichiana var. chinensis</name>
    <dbReference type="NCBI Taxonomy" id="29808"/>
    <lineage>
        <taxon>Eukaryota</taxon>
        <taxon>Viridiplantae</taxon>
        <taxon>Streptophyta</taxon>
        <taxon>Embryophyta</taxon>
        <taxon>Tracheophyta</taxon>
        <taxon>Spermatophyta</taxon>
        <taxon>Pinopsida</taxon>
        <taxon>Pinidae</taxon>
        <taxon>Conifers II</taxon>
        <taxon>Cupressales</taxon>
        <taxon>Taxaceae</taxon>
        <taxon>Taxus</taxon>
    </lineage>
</organism>
<feature type="non-terminal residue" evidence="1">
    <location>
        <position position="1"/>
    </location>
</feature>
<dbReference type="AlphaFoldDB" id="A0AA38LLB4"/>
<comment type="caution">
    <text evidence="1">The sequence shown here is derived from an EMBL/GenBank/DDBJ whole genome shotgun (WGS) entry which is preliminary data.</text>
</comment>
<dbReference type="EMBL" id="JAHRHJ020000001">
    <property type="protein sequence ID" value="KAH9327921.1"/>
    <property type="molecule type" value="Genomic_DNA"/>
</dbReference>
<evidence type="ECO:0000313" key="2">
    <source>
        <dbReference type="Proteomes" id="UP000824469"/>
    </source>
</evidence>
<proteinExistence type="predicted"/>
<dbReference type="Proteomes" id="UP000824469">
    <property type="component" value="Unassembled WGS sequence"/>
</dbReference>
<reference evidence="1 2" key="1">
    <citation type="journal article" date="2021" name="Nat. Plants">
        <title>The Taxus genome provides insights into paclitaxel biosynthesis.</title>
        <authorList>
            <person name="Xiong X."/>
            <person name="Gou J."/>
            <person name="Liao Q."/>
            <person name="Li Y."/>
            <person name="Zhou Q."/>
            <person name="Bi G."/>
            <person name="Li C."/>
            <person name="Du R."/>
            <person name="Wang X."/>
            <person name="Sun T."/>
            <person name="Guo L."/>
            <person name="Liang H."/>
            <person name="Lu P."/>
            <person name="Wu Y."/>
            <person name="Zhang Z."/>
            <person name="Ro D.K."/>
            <person name="Shang Y."/>
            <person name="Huang S."/>
            <person name="Yan J."/>
        </authorList>
    </citation>
    <scope>NUCLEOTIDE SEQUENCE [LARGE SCALE GENOMIC DNA]</scope>
    <source>
        <strain evidence="1">Ta-2019</strain>
    </source>
</reference>
<accession>A0AA38LLB4</accession>
<name>A0AA38LLB4_TAXCH</name>